<keyword evidence="9 18" id="KW-1133">Transmembrane helix</keyword>
<keyword evidence="6 15" id="KW-0378">Hydrolase</keyword>
<dbReference type="InterPro" id="IPR011545">
    <property type="entry name" value="DEAD/DEAH_box_helicase_dom"/>
</dbReference>
<proteinExistence type="inferred from homology"/>
<evidence type="ECO:0000256" key="16">
    <source>
        <dbReference type="RuleBase" id="RU365068"/>
    </source>
</evidence>
<evidence type="ECO:0000256" key="18">
    <source>
        <dbReference type="SAM" id="Phobius"/>
    </source>
</evidence>
<keyword evidence="12 15" id="KW-0624">Polysaccharide degradation</keyword>
<comment type="subcellular location">
    <subcellularLocation>
        <location evidence="13">Endomembrane system</location>
        <topology evidence="13">Single-pass membrane protein</topology>
    </subcellularLocation>
    <subcellularLocation>
        <location evidence="1">Endoplasmic reticulum membrane</location>
    </subcellularLocation>
</comment>
<comment type="function">
    <text evidence="16">RNA helicase.</text>
</comment>
<comment type="similarity">
    <text evidence="14">Belongs to the CUE1 family.</text>
</comment>
<dbReference type="SUPFAM" id="SSF46934">
    <property type="entry name" value="UBA-like"/>
    <property type="match status" value="1"/>
</dbReference>
<evidence type="ECO:0000256" key="4">
    <source>
        <dbReference type="ARBA" id="ARBA00022741"/>
    </source>
</evidence>
<dbReference type="PROSITE" id="PS00039">
    <property type="entry name" value="DEAD_ATP_HELICASE"/>
    <property type="match status" value="1"/>
</dbReference>
<dbReference type="Gene3D" id="1.10.8.10">
    <property type="entry name" value="DNA helicase RuvA subunit, C-terminal domain"/>
    <property type="match status" value="1"/>
</dbReference>
<reference evidence="22" key="1">
    <citation type="journal article" date="2023" name="Mol. Plant Microbe Interact.">
        <title>Elucidating the Obligate Nature and Biological Capacity of an Invasive Fungal Corn Pathogen.</title>
        <authorList>
            <person name="MacCready J.S."/>
            <person name="Roggenkamp E.M."/>
            <person name="Gdanetz K."/>
            <person name="Chilvers M.I."/>
        </authorList>
    </citation>
    <scope>NUCLEOTIDE SEQUENCE</scope>
    <source>
        <strain evidence="22">PM02</strain>
    </source>
</reference>
<evidence type="ECO:0000256" key="15">
    <source>
        <dbReference type="RuleBase" id="RU361174"/>
    </source>
</evidence>
<comment type="catalytic activity">
    <reaction evidence="15">
        <text>Endohydrolysis of (1-&gt;4)-beta-D-xylosidic linkages in xylans.</text>
        <dbReference type="EC" id="3.2.1.8"/>
    </reaction>
</comment>
<dbReference type="Pfam" id="PF00270">
    <property type="entry name" value="DEAD"/>
    <property type="match status" value="2"/>
</dbReference>
<dbReference type="EC" id="3.6.4.13" evidence="16"/>
<evidence type="ECO:0000256" key="8">
    <source>
        <dbReference type="ARBA" id="ARBA00022840"/>
    </source>
</evidence>
<evidence type="ECO:0000256" key="14">
    <source>
        <dbReference type="ARBA" id="ARBA00061383"/>
    </source>
</evidence>
<dbReference type="GO" id="GO:0005789">
    <property type="term" value="C:endoplasmic reticulum membrane"/>
    <property type="evidence" value="ECO:0007669"/>
    <property type="project" value="UniProtKB-SubCell"/>
</dbReference>
<feature type="compositionally biased region" description="Pro residues" evidence="17">
    <location>
        <begin position="93"/>
        <end position="102"/>
    </location>
</feature>
<evidence type="ECO:0000259" key="21">
    <source>
        <dbReference type="PROSITE" id="PS51760"/>
    </source>
</evidence>
<keyword evidence="3 18" id="KW-0812">Transmembrane</keyword>
<organism evidence="22 23">
    <name type="scientific">Phyllachora maydis</name>
    <dbReference type="NCBI Taxonomy" id="1825666"/>
    <lineage>
        <taxon>Eukaryota</taxon>
        <taxon>Fungi</taxon>
        <taxon>Dikarya</taxon>
        <taxon>Ascomycota</taxon>
        <taxon>Pezizomycotina</taxon>
        <taxon>Sordariomycetes</taxon>
        <taxon>Sordariomycetidae</taxon>
        <taxon>Phyllachorales</taxon>
        <taxon>Phyllachoraceae</taxon>
        <taxon>Phyllachora</taxon>
    </lineage>
</organism>
<accession>A0AAD9HXS7</accession>
<dbReference type="SMART" id="SM00487">
    <property type="entry name" value="DEXDc"/>
    <property type="match status" value="1"/>
</dbReference>
<keyword evidence="8 16" id="KW-0067">ATP-binding</keyword>
<dbReference type="Gene3D" id="3.40.50.300">
    <property type="entry name" value="P-loop containing nucleotide triphosphate hydrolases"/>
    <property type="match status" value="2"/>
</dbReference>
<keyword evidence="15" id="KW-0326">Glycosidase</keyword>
<comment type="similarity">
    <text evidence="16">Belongs to the DEAD box helicase family.</text>
</comment>
<dbReference type="InterPro" id="IPR009060">
    <property type="entry name" value="UBA-like_sf"/>
</dbReference>
<keyword evidence="10 18" id="KW-0472">Membrane</keyword>
<evidence type="ECO:0000256" key="1">
    <source>
        <dbReference type="ARBA" id="ARBA00004586"/>
    </source>
</evidence>
<keyword evidence="4 16" id="KW-0547">Nucleotide-binding</keyword>
<dbReference type="SUPFAM" id="SSF52540">
    <property type="entry name" value="P-loop containing nucleoside triphosphate hydrolases"/>
    <property type="match status" value="1"/>
</dbReference>
<evidence type="ECO:0000256" key="3">
    <source>
        <dbReference type="ARBA" id="ARBA00022692"/>
    </source>
</evidence>
<dbReference type="SMART" id="SM00546">
    <property type="entry name" value="CUE"/>
    <property type="match status" value="1"/>
</dbReference>
<dbReference type="CDD" id="cd14424">
    <property type="entry name" value="CUE_Cue1p_like"/>
    <property type="match status" value="1"/>
</dbReference>
<dbReference type="GO" id="GO:0003724">
    <property type="term" value="F:RNA helicase activity"/>
    <property type="evidence" value="ECO:0007669"/>
    <property type="project" value="UniProtKB-EC"/>
</dbReference>
<dbReference type="InterPro" id="IPR027417">
    <property type="entry name" value="P-loop_NTPase"/>
</dbReference>
<feature type="domain" description="Helicase ATP-binding" evidence="20">
    <location>
        <begin position="602"/>
        <end position="761"/>
    </location>
</feature>
<feature type="transmembrane region" description="Helical" evidence="18">
    <location>
        <begin position="6"/>
        <end position="26"/>
    </location>
</feature>
<comment type="catalytic activity">
    <reaction evidence="16">
        <text>ATP + H2O = ADP + phosphate + H(+)</text>
        <dbReference type="Rhea" id="RHEA:13065"/>
        <dbReference type="ChEBI" id="CHEBI:15377"/>
        <dbReference type="ChEBI" id="CHEBI:15378"/>
        <dbReference type="ChEBI" id="CHEBI:30616"/>
        <dbReference type="ChEBI" id="CHEBI:43474"/>
        <dbReference type="ChEBI" id="CHEBI:456216"/>
        <dbReference type="EC" id="3.6.4.13"/>
    </reaction>
</comment>
<dbReference type="Pfam" id="PF02845">
    <property type="entry name" value="CUE"/>
    <property type="match status" value="1"/>
</dbReference>
<evidence type="ECO:0000256" key="5">
    <source>
        <dbReference type="ARBA" id="ARBA00022786"/>
    </source>
</evidence>
<dbReference type="SUPFAM" id="SSF51445">
    <property type="entry name" value="(Trans)glycosidases"/>
    <property type="match status" value="1"/>
</dbReference>
<dbReference type="Gene3D" id="3.20.20.80">
    <property type="entry name" value="Glycosidases"/>
    <property type="match status" value="1"/>
</dbReference>
<feature type="domain" description="GH10" evidence="21">
    <location>
        <begin position="788"/>
        <end position="1036"/>
    </location>
</feature>
<dbReference type="InterPro" id="IPR000629">
    <property type="entry name" value="RNA-helicase_DEAD-box_CS"/>
</dbReference>
<evidence type="ECO:0000256" key="2">
    <source>
        <dbReference type="ARBA" id="ARBA00007495"/>
    </source>
</evidence>
<evidence type="ECO:0000256" key="12">
    <source>
        <dbReference type="ARBA" id="ARBA00023326"/>
    </source>
</evidence>
<keyword evidence="5" id="KW-0833">Ubl conjugation pathway</keyword>
<dbReference type="AlphaFoldDB" id="A0AAD9HXS7"/>
<name>A0AAD9HXS7_9PEZI</name>
<evidence type="ECO:0000256" key="11">
    <source>
        <dbReference type="ARBA" id="ARBA00023277"/>
    </source>
</evidence>
<evidence type="ECO:0000256" key="6">
    <source>
        <dbReference type="ARBA" id="ARBA00022801"/>
    </source>
</evidence>
<feature type="transmembrane region" description="Helical" evidence="18">
    <location>
        <begin position="454"/>
        <end position="476"/>
    </location>
</feature>
<dbReference type="GO" id="GO:0031176">
    <property type="term" value="F:endo-1,4-beta-xylanase activity"/>
    <property type="evidence" value="ECO:0007669"/>
    <property type="project" value="UniProtKB-EC"/>
</dbReference>
<dbReference type="GO" id="GO:0005524">
    <property type="term" value="F:ATP binding"/>
    <property type="evidence" value="ECO:0007669"/>
    <property type="project" value="UniProtKB-UniRule"/>
</dbReference>
<dbReference type="Proteomes" id="UP001217918">
    <property type="component" value="Unassembled WGS sequence"/>
</dbReference>
<dbReference type="EC" id="3.2.1.8" evidence="15"/>
<dbReference type="SMART" id="SM00633">
    <property type="entry name" value="Glyco_10"/>
    <property type="match status" value="1"/>
</dbReference>
<dbReference type="PROSITE" id="PS51140">
    <property type="entry name" value="CUE"/>
    <property type="match status" value="1"/>
</dbReference>
<feature type="region of interest" description="Disordered" evidence="17">
    <location>
        <begin position="89"/>
        <end position="124"/>
    </location>
</feature>
<dbReference type="FunFam" id="1.10.8.10:FF:000050">
    <property type="entry name" value="Related to AMFR protein"/>
    <property type="match status" value="1"/>
</dbReference>
<comment type="domain">
    <text evidence="16">The Q motif is unique to and characteristic of the DEAD box family of RNA helicases and controls ATP binding and hydrolysis.</text>
</comment>
<dbReference type="GO" id="GO:0003723">
    <property type="term" value="F:RNA binding"/>
    <property type="evidence" value="ECO:0007669"/>
    <property type="project" value="UniProtKB-UniRule"/>
</dbReference>
<dbReference type="InterPro" id="IPR001000">
    <property type="entry name" value="GH10_dom"/>
</dbReference>
<dbReference type="InterPro" id="IPR014001">
    <property type="entry name" value="Helicase_ATP-bd"/>
</dbReference>
<protein>
    <recommendedName>
        <fullName evidence="15 16">Multifunctional fusion protein</fullName>
    </recommendedName>
    <domain>
        <recommendedName>
            <fullName evidence="15">Beta-xylanase</fullName>
            <ecNumber evidence="15">3.2.1.8</ecNumber>
        </recommendedName>
    </domain>
    <domain>
        <recommendedName>
            <fullName evidence="16">ATP-dependent RNA helicase</fullName>
            <ecNumber evidence="16">3.6.4.13</ecNumber>
        </recommendedName>
    </domain>
</protein>
<dbReference type="GO" id="GO:0043130">
    <property type="term" value="F:ubiquitin binding"/>
    <property type="evidence" value="ECO:0007669"/>
    <property type="project" value="InterPro"/>
</dbReference>
<dbReference type="PRINTS" id="PR00134">
    <property type="entry name" value="GLHYDRLASE10"/>
</dbReference>
<evidence type="ECO:0000313" key="23">
    <source>
        <dbReference type="Proteomes" id="UP001217918"/>
    </source>
</evidence>
<keyword evidence="23" id="KW-1185">Reference proteome</keyword>
<keyword evidence="11 15" id="KW-0119">Carbohydrate metabolism</keyword>
<evidence type="ECO:0000259" key="20">
    <source>
        <dbReference type="PROSITE" id="PS51192"/>
    </source>
</evidence>
<dbReference type="InterPro" id="IPR017853">
    <property type="entry name" value="GH"/>
</dbReference>
<comment type="similarity">
    <text evidence="2 15">Belongs to the glycosyl hydrolase 10 (cellulase F) family.</text>
</comment>
<feature type="domain" description="CUE" evidence="19">
    <location>
        <begin position="44"/>
        <end position="87"/>
    </location>
</feature>
<evidence type="ECO:0000259" key="19">
    <source>
        <dbReference type="PROSITE" id="PS51140"/>
    </source>
</evidence>
<dbReference type="PANTHER" id="PTHR24031">
    <property type="entry name" value="RNA HELICASE"/>
    <property type="match status" value="1"/>
</dbReference>
<dbReference type="PROSITE" id="PS51760">
    <property type="entry name" value="GH10_2"/>
    <property type="match status" value="1"/>
</dbReference>
<dbReference type="PROSITE" id="PS51192">
    <property type="entry name" value="HELICASE_ATP_BIND_1"/>
    <property type="match status" value="1"/>
</dbReference>
<comment type="caution">
    <text evidence="22">The sequence shown here is derived from an EMBL/GenBank/DDBJ whole genome shotgun (WGS) entry which is preliminary data.</text>
</comment>
<dbReference type="Pfam" id="PF00331">
    <property type="entry name" value="Glyco_hydro_10"/>
    <property type="match status" value="1"/>
</dbReference>
<evidence type="ECO:0000256" key="13">
    <source>
        <dbReference type="ARBA" id="ARBA00037847"/>
    </source>
</evidence>
<dbReference type="GO" id="GO:0000272">
    <property type="term" value="P:polysaccharide catabolic process"/>
    <property type="evidence" value="ECO:0007669"/>
    <property type="project" value="UniProtKB-KW"/>
</dbReference>
<keyword evidence="7" id="KW-0256">Endoplasmic reticulum</keyword>
<keyword evidence="16" id="KW-0694">RNA-binding</keyword>
<keyword evidence="16" id="KW-0347">Helicase</keyword>
<evidence type="ECO:0000256" key="7">
    <source>
        <dbReference type="ARBA" id="ARBA00022824"/>
    </source>
</evidence>
<evidence type="ECO:0000256" key="10">
    <source>
        <dbReference type="ARBA" id="ARBA00023136"/>
    </source>
</evidence>
<evidence type="ECO:0000256" key="17">
    <source>
        <dbReference type="SAM" id="MobiDB-lite"/>
    </source>
</evidence>
<dbReference type="EMBL" id="JAQQPM010000001">
    <property type="protein sequence ID" value="KAK2067504.1"/>
    <property type="molecule type" value="Genomic_DNA"/>
</dbReference>
<gene>
    <name evidence="22" type="ORF">P8C59_001242</name>
</gene>
<evidence type="ECO:0000313" key="22">
    <source>
        <dbReference type="EMBL" id="KAK2067504.1"/>
    </source>
</evidence>
<sequence length="1058" mass="114776">MANEQINVPSLVVVLVLSGLIIRYLFFSPTTPTLARDAMSAQRSREAAVERIQQMFPQVDRRTILWDLQRNGGNIAATTERILAGRMEAPPRAFQPPPPPGSPTTAAGASNGQTAASQAAVVSEKPAQPDLITRYNLKDQVVVSTGMEGDVADVGDVGSQAKAKGWSSNREERQSLLRRRRDQMILEARRKMEAKLAAEKDVRMSMTTGLRRPSRCRPSAIVRLLLTTASSIGSVSSNIRRWAPLLSSSKTIVRRSVSEERVSIMYSVLPTSIQSRLPPLPSIRRTVGGGNCSSAFISAPSSGATTPISEAETAILDMSRTEETALTESLDMADLKSSYAATTPLASPRLVRASGVDWRCGRQGMDLVVNAVHESKGHMAPGYNPRFERAAYLDGVAYMLKGLPCDMDETEVAVLRRSLPGNVTERVPVVSINNGVCVPDGGDASGRNVVHSSLLFVLVYFLACVRFVLPYILLFFSELMRYEREYKVSENVLGTTMAGFTVGLGAMRRFGDGMAGQVLAEAFDYTAEGVSAALKDFAKEPRRLYSSEAEAAGAAKETSAPSDERVTRFSDLAKLGVDDSLVTAITQGMGYDTMTDVQTMTINPALAGKDLVAQAKTGTGKTLAFLVPIFQRILQSDPMLAQRGSRRARSDDIRAIIVSPTRELAEQIGVEARKLGKGTGIVVQTAVGDEMSGIAAPRLAALVLDEADRMLDVGFDQELREILRYLPDRDAVPRQTCLFSATIPKDVVKLARSYVDPRNFQFCQTISPDETPTHERIPQHVVTAFGMENMFPALLELLKKEHQDSKTTENALPLKAIVAAAAEEVAMEAAAEVAAMEAAAKCYAWDVVNEGLNEDGTYREDIFCQTLGEDYLKVAFVVAAAAADPGAKLYYNDYNIEYPGPKATAALGIVKMLKSAGLRIDGVGLQSHFIVGSTPSVEDQMATQQAFIDLGVEVALTELDIRLNLPANATSLAQQKQDYETSVGACAQLRECVGVAVWNFYDPFSWVPGTFPGPGDAGLWCANFTKHPAYHGVVEAFKTRRTARRSRTEKPQSQASHC</sequence>
<evidence type="ECO:0000256" key="9">
    <source>
        <dbReference type="ARBA" id="ARBA00022989"/>
    </source>
</evidence>
<dbReference type="InterPro" id="IPR003892">
    <property type="entry name" value="CUE"/>
</dbReference>